<sequence length="206" mass="21725">MSVGLCAEVKGLVWRADQSSGIHPPVDAPPPTGYSLWSWSEGPAVATAAGSPSGPTCPTAAATPPASRWHRLPPQHHGTGAVRGDTHPVMCRAQASSGRATSATHTPRHRGFAKRAATPRAVLRGSVWAVGLANILMFRGSVPARRATSVRQVGRDWKDPTELKDTQRSRGRRSPGGGCGTVRARRPPVLAATHNPLSPIRKIATL</sequence>
<feature type="compositionally biased region" description="Low complexity" evidence="1">
    <location>
        <begin position="51"/>
        <end position="66"/>
    </location>
</feature>
<organism evidence="2">
    <name type="scientific">Eutreptiella gymnastica</name>
    <dbReference type="NCBI Taxonomy" id="73025"/>
    <lineage>
        <taxon>Eukaryota</taxon>
        <taxon>Discoba</taxon>
        <taxon>Euglenozoa</taxon>
        <taxon>Euglenida</taxon>
        <taxon>Spirocuta</taxon>
        <taxon>Euglenophyceae</taxon>
        <taxon>Eutreptiales</taxon>
        <taxon>Eutreptiaceae</taxon>
        <taxon>Eutreptiella</taxon>
    </lineage>
</organism>
<reference evidence="2" key="1">
    <citation type="submission" date="2021-01" db="EMBL/GenBank/DDBJ databases">
        <authorList>
            <person name="Corre E."/>
            <person name="Pelletier E."/>
            <person name="Niang G."/>
            <person name="Scheremetjew M."/>
            <person name="Finn R."/>
            <person name="Kale V."/>
            <person name="Holt S."/>
            <person name="Cochrane G."/>
            <person name="Meng A."/>
            <person name="Brown T."/>
            <person name="Cohen L."/>
        </authorList>
    </citation>
    <scope>NUCLEOTIDE SEQUENCE</scope>
    <source>
        <strain evidence="2">CCMP1594</strain>
    </source>
</reference>
<feature type="compositionally biased region" description="Polar residues" evidence="1">
    <location>
        <begin position="96"/>
        <end position="105"/>
    </location>
</feature>
<gene>
    <name evidence="2" type="ORF">EGYM00163_LOCUS41375</name>
</gene>
<dbReference type="EMBL" id="HBJA01120259">
    <property type="protein sequence ID" value="CAE0830095.1"/>
    <property type="molecule type" value="Transcribed_RNA"/>
</dbReference>
<accession>A0A7S4LHR3</accession>
<evidence type="ECO:0000256" key="1">
    <source>
        <dbReference type="SAM" id="MobiDB-lite"/>
    </source>
</evidence>
<feature type="compositionally biased region" description="Basic and acidic residues" evidence="1">
    <location>
        <begin position="153"/>
        <end position="168"/>
    </location>
</feature>
<proteinExistence type="predicted"/>
<feature type="region of interest" description="Disordered" evidence="1">
    <location>
        <begin position="96"/>
        <end position="115"/>
    </location>
</feature>
<dbReference type="AlphaFoldDB" id="A0A7S4LHR3"/>
<evidence type="ECO:0000313" key="2">
    <source>
        <dbReference type="EMBL" id="CAE0830095.1"/>
    </source>
</evidence>
<protein>
    <submittedName>
        <fullName evidence="2">Uncharacterized protein</fullName>
    </submittedName>
</protein>
<feature type="region of interest" description="Disordered" evidence="1">
    <location>
        <begin position="145"/>
        <end position="186"/>
    </location>
</feature>
<name>A0A7S4LHR3_9EUGL</name>
<feature type="region of interest" description="Disordered" evidence="1">
    <location>
        <begin position="45"/>
        <end position="66"/>
    </location>
</feature>